<proteinExistence type="predicted"/>
<feature type="region of interest" description="Disordered" evidence="3">
    <location>
        <begin position="569"/>
        <end position="589"/>
    </location>
</feature>
<keyword evidence="1" id="KW-0217">Developmental protein</keyword>
<evidence type="ECO:0000256" key="2">
    <source>
        <dbReference type="ARBA" id="ARBA00022553"/>
    </source>
</evidence>
<name>A0A914ZS53_PARUN</name>
<evidence type="ECO:0000259" key="4">
    <source>
        <dbReference type="PROSITE" id="PS01179"/>
    </source>
</evidence>
<feature type="domain" description="PID" evidence="4">
    <location>
        <begin position="157"/>
        <end position="286"/>
    </location>
</feature>
<keyword evidence="5" id="KW-1185">Reference proteome</keyword>
<dbReference type="InterPro" id="IPR016698">
    <property type="entry name" value="Numb/numb-like"/>
</dbReference>
<feature type="compositionally biased region" description="Gly residues" evidence="3">
    <location>
        <begin position="125"/>
        <end position="139"/>
    </location>
</feature>
<reference evidence="6" key="1">
    <citation type="submission" date="2022-11" db="UniProtKB">
        <authorList>
            <consortium name="WormBaseParasite"/>
        </authorList>
    </citation>
    <scope>IDENTIFICATION</scope>
</reference>
<sequence>MVERVPHRNVTALCAQQIDITDLLYIMSSGKDGSMLQRGWERLSRRKKRRNGEELTRRQSSQIDDEHEIQHANDALQAHYNKRGLVHRGMDRIRRSFRESFRRRGSRDRSMRNSPAEQSPSGTPQPGGSGTHSGGGGTNGKAEMWQPDEAAVRDGTCSFNVKYLGGVEVFESRGMQVCEGALKLLRTQRRHPIKAVLYVSGDGLRVVDQESNRGLIVDQTIEKVSFCAPDRNHEKGFAYICRDGTSRRWMCHGFHATKESGERLSHAVGCAFAVCLERKKKRDAEAALAVQAAAGLLPPGSEAATSSAGFTLSGLNTTNTVISTGTSLPVKSDIGFDRSSASYGSFRRQLSITERLQDPQIAILQEPPPTSNTVLNLHITPKPRPVSNPLLFERQGSLRAPESSTAAAAAFRRQFSLRSYSAGSPLRQHFTKSLSLSRNEPIIEGDEETGWPENSVLTQFGTLPTSSSTSACLNDYSVHRVPFTAPSSLRNGVVESGGSISATHSPLRVAVSYVPTTSAPLSWNEDLSNYVASGAVSARSRADEWLEETLRTSLSLGSPLKAINAQFNTGVSSELGPPPEHPPPPLPPNVTSSTINHTLYDHQQETASVAAKFDSDFSRYQLPPITEGFTPTAETSNSQTSIGHEDIDVFGQPVFNPPPISCAPNKLVHDRTEHSNGTTNGFGTQDADPFDVKWSELTVASSSSFNQTPVKSTNPFYNESSAVRI</sequence>
<dbReference type="Gene3D" id="2.30.29.30">
    <property type="entry name" value="Pleckstrin-homology domain (PH domain)/Phosphotyrosine-binding domain (PTB)"/>
    <property type="match status" value="1"/>
</dbReference>
<dbReference type="PANTHER" id="PTHR47368">
    <property type="entry name" value="NUMB"/>
    <property type="match status" value="1"/>
</dbReference>
<dbReference type="PANTHER" id="PTHR47368:SF2">
    <property type="entry name" value="PID DOMAIN-CONTAINING PROTEIN"/>
    <property type="match status" value="1"/>
</dbReference>
<evidence type="ECO:0000313" key="5">
    <source>
        <dbReference type="Proteomes" id="UP000887569"/>
    </source>
</evidence>
<dbReference type="PROSITE" id="PS01179">
    <property type="entry name" value="PID"/>
    <property type="match status" value="1"/>
</dbReference>
<dbReference type="WBParaSite" id="PgB17_g044_t01">
    <property type="protein sequence ID" value="PgB17_g044_t01"/>
    <property type="gene ID" value="PgB17_g044"/>
</dbReference>
<accession>A0A914ZS53</accession>
<organism evidence="5 6">
    <name type="scientific">Parascaris univalens</name>
    <name type="common">Nematode worm</name>
    <dbReference type="NCBI Taxonomy" id="6257"/>
    <lineage>
        <taxon>Eukaryota</taxon>
        <taxon>Metazoa</taxon>
        <taxon>Ecdysozoa</taxon>
        <taxon>Nematoda</taxon>
        <taxon>Chromadorea</taxon>
        <taxon>Rhabditida</taxon>
        <taxon>Spirurina</taxon>
        <taxon>Ascaridomorpha</taxon>
        <taxon>Ascaridoidea</taxon>
        <taxon>Ascarididae</taxon>
        <taxon>Parascaris</taxon>
    </lineage>
</organism>
<keyword evidence="2" id="KW-0597">Phosphoprotein</keyword>
<dbReference type="SMART" id="SM00462">
    <property type="entry name" value="PTB"/>
    <property type="match status" value="1"/>
</dbReference>
<dbReference type="SUPFAM" id="SSF50729">
    <property type="entry name" value="PH domain-like"/>
    <property type="match status" value="1"/>
</dbReference>
<feature type="region of interest" description="Disordered" evidence="3">
    <location>
        <begin position="97"/>
        <end position="143"/>
    </location>
</feature>
<dbReference type="AlphaFoldDB" id="A0A914ZS53"/>
<dbReference type="GO" id="GO:0005737">
    <property type="term" value="C:cytoplasm"/>
    <property type="evidence" value="ECO:0007669"/>
    <property type="project" value="TreeGrafter"/>
</dbReference>
<dbReference type="Proteomes" id="UP000887569">
    <property type="component" value="Unplaced"/>
</dbReference>
<dbReference type="Pfam" id="PF00640">
    <property type="entry name" value="PID"/>
    <property type="match status" value="1"/>
</dbReference>
<feature type="compositionally biased region" description="Basic and acidic residues" evidence="3">
    <location>
        <begin position="97"/>
        <end position="111"/>
    </location>
</feature>
<dbReference type="FunFam" id="2.30.29.30:FF:000486">
    <property type="entry name" value="Numb-related protein 1"/>
    <property type="match status" value="1"/>
</dbReference>
<dbReference type="InterPro" id="IPR011993">
    <property type="entry name" value="PH-like_dom_sf"/>
</dbReference>
<dbReference type="InterPro" id="IPR006020">
    <property type="entry name" value="PTB/PI_dom"/>
</dbReference>
<evidence type="ECO:0000256" key="1">
    <source>
        <dbReference type="ARBA" id="ARBA00022473"/>
    </source>
</evidence>
<feature type="compositionally biased region" description="Pro residues" evidence="3">
    <location>
        <begin position="576"/>
        <end position="588"/>
    </location>
</feature>
<feature type="region of interest" description="Disordered" evidence="3">
    <location>
        <begin position="45"/>
        <end position="66"/>
    </location>
</feature>
<dbReference type="CDD" id="cd01268">
    <property type="entry name" value="PTB_Numb"/>
    <property type="match status" value="1"/>
</dbReference>
<protein>
    <submittedName>
        <fullName evidence="6">PID domain-containing protein</fullName>
    </submittedName>
</protein>
<evidence type="ECO:0000313" key="6">
    <source>
        <dbReference type="WBParaSite" id="PgB17_g044_t01"/>
    </source>
</evidence>
<evidence type="ECO:0000256" key="3">
    <source>
        <dbReference type="SAM" id="MobiDB-lite"/>
    </source>
</evidence>